<evidence type="ECO:0000313" key="1">
    <source>
        <dbReference type="EMBL" id="MCJ2544225.1"/>
    </source>
</evidence>
<dbReference type="Proteomes" id="UP000830835">
    <property type="component" value="Unassembled WGS sequence"/>
</dbReference>
<dbReference type="RefSeq" id="WP_244352557.1">
    <property type="nucleotide sequence ID" value="NZ_JAFIRA010000052.1"/>
</dbReference>
<accession>A0ABT0CFT0</accession>
<proteinExistence type="predicted"/>
<evidence type="ECO:0000313" key="2">
    <source>
        <dbReference type="Proteomes" id="UP000830835"/>
    </source>
</evidence>
<comment type="caution">
    <text evidence="1">The sequence shown here is derived from an EMBL/GenBank/DDBJ whole genome shotgun (WGS) entry which is preliminary data.</text>
</comment>
<protein>
    <submittedName>
        <fullName evidence="1">Uncharacterized protein</fullName>
    </submittedName>
</protein>
<reference evidence="1" key="1">
    <citation type="submission" date="2021-02" db="EMBL/GenBank/DDBJ databases">
        <title>The CRISPR/cas machinery reduction and long-range gene transfer in the hot spring cyanobacterium Synechococcus.</title>
        <authorList>
            <person name="Dvorak P."/>
            <person name="Jahodarova E."/>
            <person name="Hasler P."/>
            <person name="Poulickova A."/>
        </authorList>
    </citation>
    <scope>NUCLEOTIDE SEQUENCE</scope>
    <source>
        <strain evidence="1">Rupite</strain>
    </source>
</reference>
<dbReference type="EMBL" id="JAFIRA010000052">
    <property type="protein sequence ID" value="MCJ2544225.1"/>
    <property type="molecule type" value="Genomic_DNA"/>
</dbReference>
<sequence length="216" mass="24130">MGVIYTHWAELGGLSNQQIIPAVERLIHQTAQNPNVKYASFDRVFHKFPSYYRRGAIAFALAFNAEAIVFESLKGWKATGGRKRSTLRQRFQGWLKSMIRDYSEMKWQEAGGKTIDVIAAHTSKLAYDGSGVVERDCKNYALAKFASGKRYAADLMALTISLPEGFLSSRAERRVRGIWAKVPDTRLEAGLVCVTCGLIRELQVSTDTTTSCQQVV</sequence>
<name>A0ABT0CFT0_THEVL</name>
<gene>
    <name evidence="1" type="ORF">JX360_15155</name>
</gene>
<keyword evidence="2" id="KW-1185">Reference proteome</keyword>
<organism evidence="1 2">
    <name type="scientific">Thermostichus vulcanus str. 'Rupite'</name>
    <dbReference type="NCBI Taxonomy" id="2813851"/>
    <lineage>
        <taxon>Bacteria</taxon>
        <taxon>Bacillati</taxon>
        <taxon>Cyanobacteriota</taxon>
        <taxon>Cyanophyceae</taxon>
        <taxon>Thermostichales</taxon>
        <taxon>Thermostichaceae</taxon>
        <taxon>Thermostichus</taxon>
    </lineage>
</organism>